<dbReference type="OrthoDB" id="542426at2759"/>
<evidence type="ECO:0000313" key="2">
    <source>
        <dbReference type="EMBL" id="KAG2499200.1"/>
    </source>
</evidence>
<keyword evidence="3" id="KW-1185">Reference proteome</keyword>
<comment type="caution">
    <text evidence="2">The sequence shown here is derived from an EMBL/GenBank/DDBJ whole genome shotgun (WGS) entry which is preliminary data.</text>
</comment>
<dbReference type="Proteomes" id="UP000612055">
    <property type="component" value="Unassembled WGS sequence"/>
</dbReference>
<protein>
    <recommendedName>
        <fullName evidence="4">Prolyl 4-hydroxylase alpha subunit Fe(2+) 2OG dioxygenase domain-containing protein</fullName>
    </recommendedName>
</protein>
<sequence length="293" mass="31672">MPPQRPAWEQQLQEALDGVQTCGSFAATGLLAAKQPRLAVQGLGTISVPLSRKDAASLLRVGKIAPFGFGNETVQDQSVRRGKQLDASRVRLHGWEQTLQHITQLAVDALGIKGPDALGVEARLYKLLMYEEGGHFLEHRDTEKEPGLPNRGTEASGKPGTVELSYAAFYADCEHQLMPVQSGLRVVLAYNLVRTGPRKGVNTLGLSAEHMEGLAAAVRAWEEAPSAEARGHLLALPLEHKYTETNLSFGGLKGRDHTRVQALLGCGLLEVRLGLLHKHCPQLCAQPHGSLLA</sequence>
<reference evidence="2" key="1">
    <citation type="journal article" date="2020" name="bioRxiv">
        <title>Comparative genomics of Chlamydomonas.</title>
        <authorList>
            <person name="Craig R.J."/>
            <person name="Hasan A.R."/>
            <person name="Ness R.W."/>
            <person name="Keightley P.D."/>
        </authorList>
    </citation>
    <scope>NUCLEOTIDE SEQUENCE</scope>
    <source>
        <strain evidence="2">CCAP 11/70</strain>
    </source>
</reference>
<organism evidence="2 3">
    <name type="scientific">Edaphochlamys debaryana</name>
    <dbReference type="NCBI Taxonomy" id="47281"/>
    <lineage>
        <taxon>Eukaryota</taxon>
        <taxon>Viridiplantae</taxon>
        <taxon>Chlorophyta</taxon>
        <taxon>core chlorophytes</taxon>
        <taxon>Chlorophyceae</taxon>
        <taxon>CS clade</taxon>
        <taxon>Chlamydomonadales</taxon>
        <taxon>Chlamydomonadales incertae sedis</taxon>
        <taxon>Edaphochlamys</taxon>
    </lineage>
</organism>
<evidence type="ECO:0000313" key="3">
    <source>
        <dbReference type="Proteomes" id="UP000612055"/>
    </source>
</evidence>
<dbReference type="PANTHER" id="PTHR33099:SF7">
    <property type="entry name" value="MYND-TYPE DOMAIN-CONTAINING PROTEIN"/>
    <property type="match status" value="1"/>
</dbReference>
<gene>
    <name evidence="2" type="ORF">HYH03_002781</name>
</gene>
<dbReference type="PANTHER" id="PTHR33099">
    <property type="entry name" value="FE2OG DIOXYGENASE DOMAIN-CONTAINING PROTEIN"/>
    <property type="match status" value="1"/>
</dbReference>
<evidence type="ECO:0000256" key="1">
    <source>
        <dbReference type="SAM" id="MobiDB-lite"/>
    </source>
</evidence>
<dbReference type="EMBL" id="JAEHOE010000007">
    <property type="protein sequence ID" value="KAG2499200.1"/>
    <property type="molecule type" value="Genomic_DNA"/>
</dbReference>
<evidence type="ECO:0008006" key="4">
    <source>
        <dbReference type="Google" id="ProtNLM"/>
    </source>
</evidence>
<feature type="region of interest" description="Disordered" evidence="1">
    <location>
        <begin position="140"/>
        <end position="159"/>
    </location>
</feature>
<proteinExistence type="predicted"/>
<name>A0A835YA66_9CHLO</name>
<dbReference type="AlphaFoldDB" id="A0A835YA66"/>
<accession>A0A835YA66</accession>